<organism evidence="6 7">
    <name type="scientific">Enterococcus columbae DSM 7374 = ATCC 51263</name>
    <dbReference type="NCBI Taxonomy" id="1121865"/>
    <lineage>
        <taxon>Bacteria</taxon>
        <taxon>Bacillati</taxon>
        <taxon>Bacillota</taxon>
        <taxon>Bacilli</taxon>
        <taxon>Lactobacillales</taxon>
        <taxon>Enterococcaceae</taxon>
        <taxon>Enterococcus</taxon>
    </lineage>
</organism>
<dbReference type="Gene3D" id="3.40.50.20">
    <property type="match status" value="1"/>
</dbReference>
<dbReference type="eggNOG" id="COG0458">
    <property type="taxonomic scope" value="Bacteria"/>
</dbReference>
<keyword evidence="1" id="KW-0436">Ligase</keyword>
<sequence>MRRKILFCGNGMSGEVIPLLSNEYEIAVITEFPHDFGLSQANVVFEANSKDSADALEAAKKIWKGGFKFEAVLSLCWDCPESVSVIANFFNLKGLPIEVSEISSDKYLRSQKFLQNNILSPKFFKIDTLDELMLLKENINYPIVLKPLNLSSSKGVIKVESEEKLIESFEYAKSYAITSSKKSILVNEFIDGQEFSVEGLMINSILYLTGISERIFEYHKYSPYFVEVGDIIPADIDKSTEIQIQKLVNDAAIALGITEGVVKADIIQSKLGKLYVLEITPRLGGPRFGTEMIPLSNGTNILKAYIQQLLNEKIDMKLLTPQYKNYVINRSIFLEEGVISEVTFDNTFDQVGFYDFKWWGITPIEAGSKVVRPKYGCGNIGYIISYGKTREEAIANTDRIENTIKFKFLGAEDE</sequence>
<keyword evidence="2 4" id="KW-0547">Nucleotide-binding</keyword>
<dbReference type="Pfam" id="PF13535">
    <property type="entry name" value="ATP-grasp_4"/>
    <property type="match status" value="1"/>
</dbReference>
<feature type="domain" description="ATP-grasp" evidence="5">
    <location>
        <begin position="110"/>
        <end position="310"/>
    </location>
</feature>
<accession>S1NWZ0</accession>
<dbReference type="InterPro" id="IPR052032">
    <property type="entry name" value="ATP-dep_AA_Ligase"/>
</dbReference>
<evidence type="ECO:0000256" key="4">
    <source>
        <dbReference type="PROSITE-ProRule" id="PRU00409"/>
    </source>
</evidence>
<dbReference type="InterPro" id="IPR011761">
    <property type="entry name" value="ATP-grasp"/>
</dbReference>
<evidence type="ECO:0000259" key="5">
    <source>
        <dbReference type="PROSITE" id="PS50975"/>
    </source>
</evidence>
<dbReference type="STRING" id="1121865.OMW_00584"/>
<comment type="caution">
    <text evidence="6">The sequence shown here is derived from an EMBL/GenBank/DDBJ whole genome shotgun (WGS) entry which is preliminary data.</text>
</comment>
<dbReference type="InterPro" id="IPR013815">
    <property type="entry name" value="ATP_grasp_subdomain_1"/>
</dbReference>
<evidence type="ECO:0000256" key="1">
    <source>
        <dbReference type="ARBA" id="ARBA00022598"/>
    </source>
</evidence>
<dbReference type="PROSITE" id="PS50975">
    <property type="entry name" value="ATP_GRASP"/>
    <property type="match status" value="1"/>
</dbReference>
<dbReference type="SUPFAM" id="SSF56059">
    <property type="entry name" value="Glutathione synthetase ATP-binding domain-like"/>
    <property type="match status" value="1"/>
</dbReference>
<evidence type="ECO:0000256" key="3">
    <source>
        <dbReference type="ARBA" id="ARBA00022840"/>
    </source>
</evidence>
<dbReference type="GO" id="GO:0016874">
    <property type="term" value="F:ligase activity"/>
    <property type="evidence" value="ECO:0007669"/>
    <property type="project" value="UniProtKB-KW"/>
</dbReference>
<dbReference type="EMBL" id="ASWJ01000004">
    <property type="protein sequence ID" value="EOW84686.1"/>
    <property type="molecule type" value="Genomic_DNA"/>
</dbReference>
<evidence type="ECO:0000313" key="7">
    <source>
        <dbReference type="Proteomes" id="UP000014113"/>
    </source>
</evidence>
<dbReference type="Gene3D" id="3.30.1490.20">
    <property type="entry name" value="ATP-grasp fold, A domain"/>
    <property type="match status" value="1"/>
</dbReference>
<name>S1NWZ0_9ENTE</name>
<reference evidence="6 7" key="1">
    <citation type="submission" date="2013-03" db="EMBL/GenBank/DDBJ databases">
        <title>The Genome Sequence of Enterococcus columbae ATCC_51263 (PacBio/Illumina hybrid assembly).</title>
        <authorList>
            <consortium name="The Broad Institute Genomics Platform"/>
            <consortium name="The Broad Institute Genome Sequencing Center for Infectious Disease"/>
            <person name="Earl A."/>
            <person name="Russ C."/>
            <person name="Gilmore M."/>
            <person name="Surin D."/>
            <person name="Walker B."/>
            <person name="Young S."/>
            <person name="Zeng Q."/>
            <person name="Gargeya S."/>
            <person name="Fitzgerald M."/>
            <person name="Haas B."/>
            <person name="Abouelleil A."/>
            <person name="Allen A.W."/>
            <person name="Alvarado L."/>
            <person name="Arachchi H.M."/>
            <person name="Berlin A.M."/>
            <person name="Chapman S.B."/>
            <person name="Gainer-Dewar J."/>
            <person name="Goldberg J."/>
            <person name="Griggs A."/>
            <person name="Gujja S."/>
            <person name="Hansen M."/>
            <person name="Howarth C."/>
            <person name="Imamovic A."/>
            <person name="Ireland A."/>
            <person name="Larimer J."/>
            <person name="McCowan C."/>
            <person name="Murphy C."/>
            <person name="Pearson M."/>
            <person name="Poon T.W."/>
            <person name="Priest M."/>
            <person name="Roberts A."/>
            <person name="Saif S."/>
            <person name="Shea T."/>
            <person name="Sisk P."/>
            <person name="Sykes S."/>
            <person name="Wortman J."/>
            <person name="Nusbaum C."/>
            <person name="Birren B."/>
        </authorList>
    </citation>
    <scope>NUCLEOTIDE SEQUENCE [LARGE SCALE GENOMIC DNA]</scope>
    <source>
        <strain evidence="6 7">ATCC 51263</strain>
    </source>
</reference>
<dbReference type="PATRIC" id="fig|1121865.3.peg.578"/>
<dbReference type="Proteomes" id="UP000014113">
    <property type="component" value="Unassembled WGS sequence"/>
</dbReference>
<gene>
    <name evidence="6" type="ORF">I568_01182</name>
</gene>
<dbReference type="RefSeq" id="WP_016182747.1">
    <property type="nucleotide sequence ID" value="NZ_JXKI01000034.1"/>
</dbReference>
<evidence type="ECO:0000256" key="2">
    <source>
        <dbReference type="ARBA" id="ARBA00022741"/>
    </source>
</evidence>
<evidence type="ECO:0000313" key="6">
    <source>
        <dbReference type="EMBL" id="EOW84686.1"/>
    </source>
</evidence>
<dbReference type="AlphaFoldDB" id="S1NWZ0"/>
<dbReference type="PANTHER" id="PTHR43585">
    <property type="entry name" value="FUMIPYRROLE BIOSYNTHESIS PROTEIN C"/>
    <property type="match status" value="1"/>
</dbReference>
<dbReference type="Gene3D" id="3.30.470.20">
    <property type="entry name" value="ATP-grasp fold, B domain"/>
    <property type="match status" value="1"/>
</dbReference>
<dbReference type="PANTHER" id="PTHR43585:SF2">
    <property type="entry name" value="ATP-GRASP ENZYME FSQD"/>
    <property type="match status" value="1"/>
</dbReference>
<protein>
    <recommendedName>
        <fullName evidence="5">ATP-grasp domain-containing protein</fullName>
    </recommendedName>
</protein>
<keyword evidence="3 4" id="KW-0067">ATP-binding</keyword>
<proteinExistence type="predicted"/>
<dbReference type="GO" id="GO:0046872">
    <property type="term" value="F:metal ion binding"/>
    <property type="evidence" value="ECO:0007669"/>
    <property type="project" value="InterPro"/>
</dbReference>
<dbReference type="OrthoDB" id="9803907at2"/>
<keyword evidence="7" id="KW-1185">Reference proteome</keyword>
<dbReference type="GO" id="GO:0005524">
    <property type="term" value="F:ATP binding"/>
    <property type="evidence" value="ECO:0007669"/>
    <property type="project" value="UniProtKB-UniRule"/>
</dbReference>